<dbReference type="OrthoDB" id="432281at2759"/>
<comment type="similarity">
    <text evidence="2">Belongs to the dpy-30 family.</text>
</comment>
<dbReference type="Pfam" id="PF05186">
    <property type="entry name" value="Dpy-30"/>
    <property type="match status" value="1"/>
</dbReference>
<evidence type="ECO:0000256" key="12">
    <source>
        <dbReference type="SAM" id="MobiDB-lite"/>
    </source>
</evidence>
<keyword evidence="6" id="KW-0206">Cytoskeleton</keyword>
<keyword evidence="11" id="KW-0175">Coiled coil</keyword>
<dbReference type="FunFam" id="1.20.890.10:FF:000009">
    <property type="entry name" value="DPY30 domain-containing protein 1"/>
    <property type="match status" value="1"/>
</dbReference>
<keyword evidence="7" id="KW-0966">Cell projection</keyword>
<keyword evidence="5" id="KW-0969">Cilium</keyword>
<comment type="subunit">
    <text evidence="9">Component of the axonemal radial spoke complex 1 (RS1), at least composed of spoke head proteins RSPH1, RSPH3, RSPH9 and the cilia-specific component RSPH4A or sperm-specific component RSPH6A, spoke stalk proteins RSPH14, DNAJB13, DYDC1, ROPN1L and NME5, and the anchor protein IQUB. Interacts with SH3GL3.</text>
</comment>
<organism evidence="13 15">
    <name type="scientific">Odocoileus virginianus</name>
    <name type="common">White-tailed deer</name>
    <dbReference type="NCBI Taxonomy" id="9874"/>
    <lineage>
        <taxon>Eukaryota</taxon>
        <taxon>Metazoa</taxon>
        <taxon>Chordata</taxon>
        <taxon>Craniata</taxon>
        <taxon>Vertebrata</taxon>
        <taxon>Euteleostomi</taxon>
        <taxon>Mammalia</taxon>
        <taxon>Eutheria</taxon>
        <taxon>Laurasiatheria</taxon>
        <taxon>Artiodactyla</taxon>
        <taxon>Ruminantia</taxon>
        <taxon>Pecora</taxon>
        <taxon>Cervidae</taxon>
        <taxon>Odocoileinae</taxon>
        <taxon>Odocoileus</taxon>
    </lineage>
</organism>
<reference evidence="13" key="1">
    <citation type="journal article" date="2022" name="J. Hered.">
        <title>A De Novo Chromosome-Level Genome Assembly of the White-Tailed Deer, Odocoileus Virginianus.</title>
        <authorList>
            <person name="London E.W."/>
            <person name="Roca A.L."/>
            <person name="Novakofski J.E."/>
            <person name="Mateus-Pinilla N.E."/>
        </authorList>
    </citation>
    <scope>NUCLEOTIDE SEQUENCE [LARGE SCALE GENOMIC DNA]</scope>
</reference>
<comment type="subcellular location">
    <subcellularLocation>
        <location evidence="1">Cytoplasm</location>
        <location evidence="1">Cytoskeleton</location>
        <location evidence="1">Flagellum axoneme</location>
    </subcellularLocation>
</comment>
<dbReference type="GeneID" id="110140552"/>
<keyword evidence="13" id="KW-1185">Reference proteome</keyword>
<keyword evidence="3" id="KW-0963">Cytoplasm</keyword>
<reference evidence="14 15" key="2">
    <citation type="submission" date="2025-04" db="UniProtKB">
        <authorList>
            <consortium name="RefSeq"/>
        </authorList>
    </citation>
    <scope>IDENTIFICATION</scope>
    <source>
        <tissue evidence="14 15">Blood</tissue>
    </source>
</reference>
<evidence type="ECO:0000256" key="1">
    <source>
        <dbReference type="ARBA" id="ARBA00004611"/>
    </source>
</evidence>
<gene>
    <name evidence="14 15" type="primary">DYDC1</name>
</gene>
<dbReference type="GO" id="GO:0048188">
    <property type="term" value="C:Set1C/COMPASS complex"/>
    <property type="evidence" value="ECO:0007669"/>
    <property type="project" value="InterPro"/>
</dbReference>
<evidence type="ECO:0000256" key="2">
    <source>
        <dbReference type="ARBA" id="ARBA00010849"/>
    </source>
</evidence>
<evidence type="ECO:0000256" key="6">
    <source>
        <dbReference type="ARBA" id="ARBA00023212"/>
    </source>
</evidence>
<dbReference type="CDD" id="cd22966">
    <property type="entry name" value="DD_DYDC-like"/>
    <property type="match status" value="1"/>
</dbReference>
<evidence type="ECO:0000256" key="7">
    <source>
        <dbReference type="ARBA" id="ARBA00023273"/>
    </source>
</evidence>
<evidence type="ECO:0000256" key="8">
    <source>
        <dbReference type="ARBA" id="ARBA00058296"/>
    </source>
</evidence>
<dbReference type="InterPro" id="IPR037856">
    <property type="entry name" value="Sdc1/DPY30"/>
</dbReference>
<feature type="coiled-coil region" evidence="11">
    <location>
        <begin position="76"/>
        <end position="122"/>
    </location>
</feature>
<dbReference type="PANTHER" id="PTHR23356:SF4">
    <property type="entry name" value="DPY30 DOMAIN-CONTAINING PROTEIN 1"/>
    <property type="match status" value="1"/>
</dbReference>
<feature type="region of interest" description="Disordered" evidence="12">
    <location>
        <begin position="164"/>
        <end position="184"/>
    </location>
</feature>
<evidence type="ECO:0000256" key="11">
    <source>
        <dbReference type="SAM" id="Coils"/>
    </source>
</evidence>
<keyword evidence="4" id="KW-0282">Flagellum</keyword>
<name>A0A6J0XZE6_ODOVR</name>
<evidence type="ECO:0000313" key="13">
    <source>
        <dbReference type="Proteomes" id="UP001652640"/>
    </source>
</evidence>
<dbReference type="PANTHER" id="PTHR23356">
    <property type="entry name" value="DPY30-RELATED"/>
    <property type="match status" value="1"/>
</dbReference>
<evidence type="ECO:0000256" key="10">
    <source>
        <dbReference type="ARBA" id="ARBA00068754"/>
    </source>
</evidence>
<evidence type="ECO:0000256" key="4">
    <source>
        <dbReference type="ARBA" id="ARBA00022846"/>
    </source>
</evidence>
<dbReference type="Proteomes" id="UP001652640">
    <property type="component" value="Chromosome 7"/>
</dbReference>
<evidence type="ECO:0000256" key="5">
    <source>
        <dbReference type="ARBA" id="ARBA00023069"/>
    </source>
</evidence>
<dbReference type="InterPro" id="IPR007858">
    <property type="entry name" value="Dpy-30_motif"/>
</dbReference>
<protein>
    <recommendedName>
        <fullName evidence="10">DPY30 domain-containing protein 1</fullName>
    </recommendedName>
</protein>
<dbReference type="KEGG" id="ovr:110140552"/>
<dbReference type="Gene3D" id="1.20.890.10">
    <property type="entry name" value="cAMP-dependent protein kinase regulatory subunit, dimerization-anchoring domain"/>
    <property type="match status" value="1"/>
</dbReference>
<accession>A0A6J0XZE6</accession>
<dbReference type="RefSeq" id="XP_020754710.1">
    <property type="nucleotide sequence ID" value="XM_020899051.1"/>
</dbReference>
<dbReference type="RefSeq" id="XP_020754709.1">
    <property type="nucleotide sequence ID" value="XM_020899050.1"/>
</dbReference>
<comment type="function">
    <text evidence="8">Functions as part of axonemal radial spoke complexes that play an important part in the motility of sperm and cilia. Plays a crucial role during acrosome biogenesis.</text>
</comment>
<evidence type="ECO:0000256" key="3">
    <source>
        <dbReference type="ARBA" id="ARBA00022490"/>
    </source>
</evidence>
<sequence>MESAYLQKILGTCLTEGLAEVARMRPVDPIEYLALWIYKYKKNVTMEKQRQEEMVQLEHEREVALMEQEMMERLKAEQLLFQQQQLEFQLELEEQEKERQRIEELQRAQEQFEKELRMSMENMAKGEDTVHGEDGADSGKTLAEISDRYGAPNLSRVEELDEPMLSDVDSLPLNHLGNPLRVKP</sequence>
<dbReference type="InterPro" id="IPR049630">
    <property type="entry name" value="DYDC-like_DD"/>
</dbReference>
<evidence type="ECO:0000313" key="14">
    <source>
        <dbReference type="RefSeq" id="XP_020754709.1"/>
    </source>
</evidence>
<evidence type="ECO:0000313" key="15">
    <source>
        <dbReference type="RefSeq" id="XP_020754710.1"/>
    </source>
</evidence>
<dbReference type="AlphaFoldDB" id="A0A6J0XZE6"/>
<evidence type="ECO:0000256" key="9">
    <source>
        <dbReference type="ARBA" id="ARBA00062391"/>
    </source>
</evidence>
<proteinExistence type="inferred from homology"/>